<sequence>MPGNGYGAPGRNFGEEGGRLTYGAYLRLPTLLEQQVLESDPPARDELLFITIHQVYELWFKLLLHELGEIRRAMIDDEVWLARHLFRRVHAVERVMVDQIQVLETMTPQDFMAFREKLAPASGFQSVQFREMEFLSGHKDPGFVKRFRGLTDDETERLDRRLAEPTLWDAFVMLLRRRGLAAGDDDEIRESMVTVAGDRDRYDDLWQLSEDLLTHDEMAALWRQRHVQMVERQIGTKSGTGGSTGAPYLRSRLDLRYYPLLWELRTLL</sequence>
<proteinExistence type="predicted"/>
<name>A0ABP8QID6_9ACTN</name>
<dbReference type="PANTHER" id="PTHR10138:SF0">
    <property type="entry name" value="TRYPTOPHAN 2,3-DIOXYGENASE"/>
    <property type="match status" value="1"/>
</dbReference>
<dbReference type="InterPro" id="IPR004981">
    <property type="entry name" value="Trp_2_3_dOase"/>
</dbReference>
<dbReference type="Pfam" id="PF03301">
    <property type="entry name" value="Trp_dioxygenase"/>
    <property type="match status" value="2"/>
</dbReference>
<dbReference type="SUPFAM" id="SSF140959">
    <property type="entry name" value="Indolic compounds 2,3-dioxygenase-like"/>
    <property type="match status" value="1"/>
</dbReference>
<reference evidence="2" key="1">
    <citation type="journal article" date="2019" name="Int. J. Syst. Evol. Microbiol.">
        <title>The Global Catalogue of Microorganisms (GCM) 10K type strain sequencing project: providing services to taxonomists for standard genome sequencing and annotation.</title>
        <authorList>
            <consortium name="The Broad Institute Genomics Platform"/>
            <consortium name="The Broad Institute Genome Sequencing Center for Infectious Disease"/>
            <person name="Wu L."/>
            <person name="Ma J."/>
        </authorList>
    </citation>
    <scope>NUCLEOTIDE SEQUENCE [LARGE SCALE GENOMIC DNA]</scope>
    <source>
        <strain evidence="2">JCM 17933</strain>
    </source>
</reference>
<dbReference type="EMBL" id="BAABHF010000027">
    <property type="protein sequence ID" value="GAA4502385.1"/>
    <property type="molecule type" value="Genomic_DNA"/>
</dbReference>
<evidence type="ECO:0000313" key="2">
    <source>
        <dbReference type="Proteomes" id="UP001500503"/>
    </source>
</evidence>
<dbReference type="InterPro" id="IPR037217">
    <property type="entry name" value="Trp/Indoleamine_2_3_dOase-like"/>
</dbReference>
<dbReference type="RefSeq" id="WP_329251738.1">
    <property type="nucleotide sequence ID" value="NZ_BAABHF010000027.1"/>
</dbReference>
<evidence type="ECO:0000313" key="1">
    <source>
        <dbReference type="EMBL" id="GAA4502385.1"/>
    </source>
</evidence>
<dbReference type="Gene3D" id="1.20.58.480">
    <property type="match status" value="1"/>
</dbReference>
<dbReference type="Proteomes" id="UP001500503">
    <property type="component" value="Unassembled WGS sequence"/>
</dbReference>
<protein>
    <submittedName>
        <fullName evidence="1">Tryptophan 2,3-dioxygenase family protein</fullName>
    </submittedName>
</protein>
<dbReference type="PANTHER" id="PTHR10138">
    <property type="entry name" value="TRYPTOPHAN 2,3-DIOXYGENASE"/>
    <property type="match status" value="1"/>
</dbReference>
<accession>A0ABP8QID6</accession>
<gene>
    <name evidence="1" type="ORF">GCM10023191_053870</name>
</gene>
<keyword evidence="2" id="KW-1185">Reference proteome</keyword>
<comment type="caution">
    <text evidence="1">The sequence shown here is derived from an EMBL/GenBank/DDBJ whole genome shotgun (WGS) entry which is preliminary data.</text>
</comment>
<organism evidence="1 2">
    <name type="scientific">Actinoallomurus oryzae</name>
    <dbReference type="NCBI Taxonomy" id="502180"/>
    <lineage>
        <taxon>Bacteria</taxon>
        <taxon>Bacillati</taxon>
        <taxon>Actinomycetota</taxon>
        <taxon>Actinomycetes</taxon>
        <taxon>Streptosporangiales</taxon>
        <taxon>Thermomonosporaceae</taxon>
        <taxon>Actinoallomurus</taxon>
    </lineage>
</organism>